<feature type="region of interest" description="Disordered" evidence="1">
    <location>
        <begin position="1"/>
        <end position="21"/>
    </location>
</feature>
<evidence type="ECO:0000256" key="1">
    <source>
        <dbReference type="SAM" id="MobiDB-lite"/>
    </source>
</evidence>
<protein>
    <submittedName>
        <fullName evidence="2">Uncharacterized protein</fullName>
    </submittedName>
</protein>
<accession>A0A7R9C9F4</accession>
<name>A0A7R9C9F4_TIMCR</name>
<gene>
    <name evidence="2" type="ORF">TCEB3V08_LOCUS208</name>
</gene>
<sequence length="147" mass="16860">MERRAKLRGGGGRRATVDGGEDVQGSYSQLVASAPTNVALVHFVQRMHPNTEWGGLGDHERVHRQLSVSSDSKLLDEDIREEARVILRPKKPPRPKSEVFLNKEHQRRTKRYSAFGYKVWDGEERLNYVYLHWRGERIGKPSNIASL</sequence>
<reference evidence="2" key="1">
    <citation type="submission" date="2020-11" db="EMBL/GenBank/DDBJ databases">
        <authorList>
            <person name="Tran Van P."/>
        </authorList>
    </citation>
    <scope>NUCLEOTIDE SEQUENCE</scope>
</reference>
<proteinExistence type="predicted"/>
<evidence type="ECO:0000313" key="2">
    <source>
        <dbReference type="EMBL" id="CAD7392173.1"/>
    </source>
</evidence>
<dbReference type="EMBL" id="OC316502">
    <property type="protein sequence ID" value="CAD7392173.1"/>
    <property type="molecule type" value="Genomic_DNA"/>
</dbReference>
<dbReference type="AlphaFoldDB" id="A0A7R9C9F4"/>
<organism evidence="2">
    <name type="scientific">Timema cristinae</name>
    <name type="common">Walking stick</name>
    <dbReference type="NCBI Taxonomy" id="61476"/>
    <lineage>
        <taxon>Eukaryota</taxon>
        <taxon>Metazoa</taxon>
        <taxon>Ecdysozoa</taxon>
        <taxon>Arthropoda</taxon>
        <taxon>Hexapoda</taxon>
        <taxon>Insecta</taxon>
        <taxon>Pterygota</taxon>
        <taxon>Neoptera</taxon>
        <taxon>Polyneoptera</taxon>
        <taxon>Phasmatodea</taxon>
        <taxon>Timematodea</taxon>
        <taxon>Timematoidea</taxon>
        <taxon>Timematidae</taxon>
        <taxon>Timema</taxon>
    </lineage>
</organism>